<dbReference type="GO" id="GO:0005198">
    <property type="term" value="F:structural molecule activity"/>
    <property type="evidence" value="ECO:0007669"/>
    <property type="project" value="TreeGrafter"/>
</dbReference>
<dbReference type="InterPro" id="IPR036322">
    <property type="entry name" value="WD40_repeat_dom_sf"/>
</dbReference>
<dbReference type="Proteomes" id="UP000023152">
    <property type="component" value="Unassembled WGS sequence"/>
</dbReference>
<dbReference type="EMBL" id="ASPP01009379">
    <property type="protein sequence ID" value="ETO24190.1"/>
    <property type="molecule type" value="Genomic_DNA"/>
</dbReference>
<evidence type="ECO:0000256" key="2">
    <source>
        <dbReference type="ARBA" id="ARBA00022574"/>
    </source>
</evidence>
<keyword evidence="3" id="KW-0677">Repeat</keyword>
<dbReference type="GO" id="GO:0030127">
    <property type="term" value="C:COPII vesicle coat"/>
    <property type="evidence" value="ECO:0007669"/>
    <property type="project" value="TreeGrafter"/>
</dbReference>
<dbReference type="GO" id="GO:0015031">
    <property type="term" value="P:protein transport"/>
    <property type="evidence" value="ECO:0007669"/>
    <property type="project" value="UniProtKB-KW"/>
</dbReference>
<keyword evidence="4" id="KW-0653">Protein transport</keyword>
<evidence type="ECO:0000256" key="3">
    <source>
        <dbReference type="ARBA" id="ARBA00022737"/>
    </source>
</evidence>
<sequence>MLVKSAKRTPCVIAWCPVSEDAGFQHKKRKDNSYLRNHNLLALGKTSFDAKQFQSRSFLEIVDTSMGNTEKDKMSTLGLVQVHNDVKIASISWSTCSQDGFATSSYPLGLIAKKMEREEEGGKEIKPTNMIYYKNWKGDDEKGVGLDNGDVQIWDANLLIENNKNEKEAILNELKCHEGTAQVQWNSLQPKLLATCGREGKACIWNFEDINSPSQSIIHGKH</sequence>
<evidence type="ECO:0000256" key="4">
    <source>
        <dbReference type="ARBA" id="ARBA00022927"/>
    </source>
</evidence>
<comment type="caution">
    <text evidence="5">The sequence shown here is derived from an EMBL/GenBank/DDBJ whole genome shotgun (WGS) entry which is preliminary data.</text>
</comment>
<name>X6NCY5_RETFI</name>
<evidence type="ECO:0000256" key="1">
    <source>
        <dbReference type="ARBA" id="ARBA00022448"/>
    </source>
</evidence>
<accession>X6NCY5</accession>
<keyword evidence="6" id="KW-1185">Reference proteome</keyword>
<keyword evidence="2" id="KW-0853">WD repeat</keyword>
<organism evidence="5 6">
    <name type="scientific">Reticulomyxa filosa</name>
    <dbReference type="NCBI Taxonomy" id="46433"/>
    <lineage>
        <taxon>Eukaryota</taxon>
        <taxon>Sar</taxon>
        <taxon>Rhizaria</taxon>
        <taxon>Retaria</taxon>
        <taxon>Foraminifera</taxon>
        <taxon>Monothalamids</taxon>
        <taxon>Reticulomyxidae</taxon>
        <taxon>Reticulomyxa</taxon>
    </lineage>
</organism>
<dbReference type="GO" id="GO:0070971">
    <property type="term" value="C:endoplasmic reticulum exit site"/>
    <property type="evidence" value="ECO:0007669"/>
    <property type="project" value="TreeGrafter"/>
</dbReference>
<proteinExistence type="predicted"/>
<dbReference type="GO" id="GO:0090110">
    <property type="term" value="P:COPII-coated vesicle cargo loading"/>
    <property type="evidence" value="ECO:0007669"/>
    <property type="project" value="TreeGrafter"/>
</dbReference>
<dbReference type="SUPFAM" id="SSF50978">
    <property type="entry name" value="WD40 repeat-like"/>
    <property type="match status" value="1"/>
</dbReference>
<dbReference type="GO" id="GO:0007029">
    <property type="term" value="P:endoplasmic reticulum organization"/>
    <property type="evidence" value="ECO:0007669"/>
    <property type="project" value="TreeGrafter"/>
</dbReference>
<dbReference type="Gene3D" id="2.130.10.10">
    <property type="entry name" value="YVTN repeat-like/Quinoprotein amine dehydrogenase"/>
    <property type="match status" value="1"/>
</dbReference>
<reference evidence="5 6" key="1">
    <citation type="journal article" date="2013" name="Curr. Biol.">
        <title>The Genome of the Foraminiferan Reticulomyxa filosa.</title>
        <authorList>
            <person name="Glockner G."/>
            <person name="Hulsmann N."/>
            <person name="Schleicher M."/>
            <person name="Noegel A.A."/>
            <person name="Eichinger L."/>
            <person name="Gallinger C."/>
            <person name="Pawlowski J."/>
            <person name="Sierra R."/>
            <person name="Euteneuer U."/>
            <person name="Pillet L."/>
            <person name="Moustafa A."/>
            <person name="Platzer M."/>
            <person name="Groth M."/>
            <person name="Szafranski K."/>
            <person name="Schliwa M."/>
        </authorList>
    </citation>
    <scope>NUCLEOTIDE SEQUENCE [LARGE SCALE GENOMIC DNA]</scope>
</reference>
<dbReference type="PANTHER" id="PTHR13923">
    <property type="entry name" value="SEC31-RELATED PROTEIN"/>
    <property type="match status" value="1"/>
</dbReference>
<evidence type="ECO:0000313" key="6">
    <source>
        <dbReference type="Proteomes" id="UP000023152"/>
    </source>
</evidence>
<evidence type="ECO:0000313" key="5">
    <source>
        <dbReference type="EMBL" id="ETO24190.1"/>
    </source>
</evidence>
<dbReference type="AlphaFoldDB" id="X6NCY5"/>
<keyword evidence="1" id="KW-0813">Transport</keyword>
<dbReference type="InterPro" id="IPR040251">
    <property type="entry name" value="SEC31-like"/>
</dbReference>
<dbReference type="PANTHER" id="PTHR13923:SF11">
    <property type="entry name" value="SECRETORY 31, ISOFORM D"/>
    <property type="match status" value="1"/>
</dbReference>
<protein>
    <submittedName>
        <fullName evidence="5">Uncharacterized protein</fullName>
    </submittedName>
</protein>
<dbReference type="InterPro" id="IPR015943">
    <property type="entry name" value="WD40/YVTN_repeat-like_dom_sf"/>
</dbReference>
<gene>
    <name evidence="5" type="ORF">RFI_12970</name>
</gene>